<proteinExistence type="predicted"/>
<evidence type="ECO:0000256" key="1">
    <source>
        <dbReference type="SAM" id="Phobius"/>
    </source>
</evidence>
<evidence type="ECO:0000313" key="2">
    <source>
        <dbReference type="EMBL" id="MCQ1061194.1"/>
    </source>
</evidence>
<protein>
    <submittedName>
        <fullName evidence="2">Uncharacterized protein</fullName>
    </submittedName>
</protein>
<comment type="caution">
    <text evidence="2">The sequence shown here is derived from an EMBL/GenBank/DDBJ whole genome shotgun (WGS) entry which is preliminary data.</text>
</comment>
<dbReference type="RefSeq" id="WP_255045299.1">
    <property type="nucleotide sequence ID" value="NZ_JANEYT010000122.1"/>
</dbReference>
<feature type="transmembrane region" description="Helical" evidence="1">
    <location>
        <begin position="36"/>
        <end position="52"/>
    </location>
</feature>
<keyword evidence="1" id="KW-0472">Membrane</keyword>
<dbReference type="EMBL" id="JANEYT010000122">
    <property type="protein sequence ID" value="MCQ1061194.1"/>
    <property type="molecule type" value="Genomic_DNA"/>
</dbReference>
<keyword evidence="3" id="KW-1185">Reference proteome</keyword>
<gene>
    <name evidence="2" type="ORF">NHN17_24475</name>
</gene>
<evidence type="ECO:0000313" key="3">
    <source>
        <dbReference type="Proteomes" id="UP001524460"/>
    </source>
</evidence>
<sequence length="67" mass="7461">MERFRTKSQLLLMQALPLLVFVVSSGLFIYGDTNNGATFLASVIAMVCYIMVRPFETVSELTADIVK</sequence>
<organism evidence="2 3">
    <name type="scientific">Photobacterium pectinilyticum</name>
    <dbReference type="NCBI Taxonomy" id="2906793"/>
    <lineage>
        <taxon>Bacteria</taxon>
        <taxon>Pseudomonadati</taxon>
        <taxon>Pseudomonadota</taxon>
        <taxon>Gammaproteobacteria</taxon>
        <taxon>Vibrionales</taxon>
        <taxon>Vibrionaceae</taxon>
        <taxon>Photobacterium</taxon>
    </lineage>
</organism>
<name>A0ABT1NCX5_9GAMM</name>
<dbReference type="Proteomes" id="UP001524460">
    <property type="component" value="Unassembled WGS sequence"/>
</dbReference>
<accession>A0ABT1NCX5</accession>
<feature type="transmembrane region" description="Helical" evidence="1">
    <location>
        <begin position="12"/>
        <end position="30"/>
    </location>
</feature>
<keyword evidence="1" id="KW-1133">Transmembrane helix</keyword>
<keyword evidence="1" id="KW-0812">Transmembrane</keyword>
<reference evidence="2 3" key="1">
    <citation type="submission" date="2022-07" db="EMBL/GenBank/DDBJ databases">
        <title>Photobacterium pectinilyticum sp. nov., a marine bacterium isolated from surface seawater of Qingdao offshore.</title>
        <authorList>
            <person name="Wang X."/>
        </authorList>
    </citation>
    <scope>NUCLEOTIDE SEQUENCE [LARGE SCALE GENOMIC DNA]</scope>
    <source>
        <strain evidence="2 3">ZSDE20</strain>
    </source>
</reference>